<protein>
    <submittedName>
        <fullName evidence="1">Uncharacterized protein</fullName>
    </submittedName>
</protein>
<organism evidence="1 2">
    <name type="scientific">Cichorium intybus</name>
    <name type="common">Chicory</name>
    <dbReference type="NCBI Taxonomy" id="13427"/>
    <lineage>
        <taxon>Eukaryota</taxon>
        <taxon>Viridiplantae</taxon>
        <taxon>Streptophyta</taxon>
        <taxon>Embryophyta</taxon>
        <taxon>Tracheophyta</taxon>
        <taxon>Spermatophyta</taxon>
        <taxon>Magnoliopsida</taxon>
        <taxon>eudicotyledons</taxon>
        <taxon>Gunneridae</taxon>
        <taxon>Pentapetalae</taxon>
        <taxon>asterids</taxon>
        <taxon>campanulids</taxon>
        <taxon>Asterales</taxon>
        <taxon>Asteraceae</taxon>
        <taxon>Cichorioideae</taxon>
        <taxon>Cichorieae</taxon>
        <taxon>Cichoriinae</taxon>
        <taxon>Cichorium</taxon>
    </lineage>
</organism>
<gene>
    <name evidence="1" type="ORF">L2E82_30460</name>
</gene>
<name>A0ACB9D0W2_CICIN</name>
<dbReference type="Proteomes" id="UP001055811">
    <property type="component" value="Linkage Group LG05"/>
</dbReference>
<proteinExistence type="predicted"/>
<reference evidence="2" key="1">
    <citation type="journal article" date="2022" name="Mol. Ecol. Resour.">
        <title>The genomes of chicory, endive, great burdock and yacon provide insights into Asteraceae palaeo-polyploidization history and plant inulin production.</title>
        <authorList>
            <person name="Fan W."/>
            <person name="Wang S."/>
            <person name="Wang H."/>
            <person name="Wang A."/>
            <person name="Jiang F."/>
            <person name="Liu H."/>
            <person name="Zhao H."/>
            <person name="Xu D."/>
            <person name="Zhang Y."/>
        </authorList>
    </citation>
    <scope>NUCLEOTIDE SEQUENCE [LARGE SCALE GENOMIC DNA]</scope>
    <source>
        <strain evidence="2">cv. Punajuju</strain>
    </source>
</reference>
<dbReference type="EMBL" id="CM042013">
    <property type="protein sequence ID" value="KAI3740043.1"/>
    <property type="molecule type" value="Genomic_DNA"/>
</dbReference>
<reference evidence="1 2" key="2">
    <citation type="journal article" date="2022" name="Mol. Ecol. Resour.">
        <title>The genomes of chicory, endive, great burdock and yacon provide insights into Asteraceae paleo-polyploidization history and plant inulin production.</title>
        <authorList>
            <person name="Fan W."/>
            <person name="Wang S."/>
            <person name="Wang H."/>
            <person name="Wang A."/>
            <person name="Jiang F."/>
            <person name="Liu H."/>
            <person name="Zhao H."/>
            <person name="Xu D."/>
            <person name="Zhang Y."/>
        </authorList>
    </citation>
    <scope>NUCLEOTIDE SEQUENCE [LARGE SCALE GENOMIC DNA]</scope>
    <source>
        <strain evidence="2">cv. Punajuju</strain>
        <tissue evidence="1">Leaves</tissue>
    </source>
</reference>
<evidence type="ECO:0000313" key="1">
    <source>
        <dbReference type="EMBL" id="KAI3740043.1"/>
    </source>
</evidence>
<accession>A0ACB9D0W2</accession>
<evidence type="ECO:0000313" key="2">
    <source>
        <dbReference type="Proteomes" id="UP001055811"/>
    </source>
</evidence>
<sequence length="109" mass="11954">MDVPFTLVTCNTGDFVDVKELGTLSLCDFGGGQAQKDEVQIYREAQFLFLMQRLKKSNLPQGIETLTDFAEHLAASVDIVFPVIHGSFGEDGVIQFLLIIDSSGASRKI</sequence>
<comment type="caution">
    <text evidence="1">The sequence shown here is derived from an EMBL/GenBank/DDBJ whole genome shotgun (WGS) entry which is preliminary data.</text>
</comment>
<keyword evidence="2" id="KW-1185">Reference proteome</keyword>